<proteinExistence type="inferred from homology"/>
<dbReference type="PANTHER" id="PTHR39188:SF3">
    <property type="entry name" value="STAGE IV SPORULATION PROTEIN FB"/>
    <property type="match status" value="1"/>
</dbReference>
<evidence type="ECO:0000256" key="4">
    <source>
        <dbReference type="ARBA" id="ARBA00022670"/>
    </source>
</evidence>
<evidence type="ECO:0000313" key="14">
    <source>
        <dbReference type="EMBL" id="OUP53758.1"/>
    </source>
</evidence>
<evidence type="ECO:0000256" key="10">
    <source>
        <dbReference type="ARBA" id="ARBA00023049"/>
    </source>
</evidence>
<comment type="similarity">
    <text evidence="3">Belongs to the peptidase M50B family.</text>
</comment>
<accession>A0A1Y4LAK7</accession>
<feature type="transmembrane region" description="Helical" evidence="12">
    <location>
        <begin position="140"/>
        <end position="173"/>
    </location>
</feature>
<keyword evidence="6" id="KW-0479">Metal-binding</keyword>
<dbReference type="InterPro" id="IPR008915">
    <property type="entry name" value="Peptidase_M50"/>
</dbReference>
<dbReference type="GO" id="GO:0016020">
    <property type="term" value="C:membrane"/>
    <property type="evidence" value="ECO:0007669"/>
    <property type="project" value="UniProtKB-SubCell"/>
</dbReference>
<evidence type="ECO:0000256" key="5">
    <source>
        <dbReference type="ARBA" id="ARBA00022692"/>
    </source>
</evidence>
<evidence type="ECO:0000256" key="7">
    <source>
        <dbReference type="ARBA" id="ARBA00022801"/>
    </source>
</evidence>
<dbReference type="Pfam" id="PF02163">
    <property type="entry name" value="Peptidase_M50"/>
    <property type="match status" value="1"/>
</dbReference>
<dbReference type="AlphaFoldDB" id="A0A1Y4LAK7"/>
<keyword evidence="5 12" id="KW-0812">Transmembrane</keyword>
<evidence type="ECO:0000256" key="6">
    <source>
        <dbReference type="ARBA" id="ARBA00022723"/>
    </source>
</evidence>
<dbReference type="GO" id="GO:0006508">
    <property type="term" value="P:proteolysis"/>
    <property type="evidence" value="ECO:0007669"/>
    <property type="project" value="UniProtKB-KW"/>
</dbReference>
<evidence type="ECO:0000256" key="11">
    <source>
        <dbReference type="ARBA" id="ARBA00023136"/>
    </source>
</evidence>
<dbReference type="GO" id="GO:0046872">
    <property type="term" value="F:metal ion binding"/>
    <property type="evidence" value="ECO:0007669"/>
    <property type="project" value="UniProtKB-KW"/>
</dbReference>
<dbReference type="PANTHER" id="PTHR39188">
    <property type="entry name" value="MEMBRANE-ASSOCIATED ZINC METALLOPROTEASE M50B"/>
    <property type="match status" value="1"/>
</dbReference>
<dbReference type="EMBL" id="NFKK01000003">
    <property type="protein sequence ID" value="OUP53758.1"/>
    <property type="molecule type" value="Genomic_DNA"/>
</dbReference>
<protein>
    <recommendedName>
        <fullName evidence="13">Peptidase M50 domain-containing protein</fullName>
    </recommendedName>
</protein>
<name>A0A1Y4LAK7_9FIRM</name>
<comment type="subcellular location">
    <subcellularLocation>
        <location evidence="2">Membrane</location>
        <topology evidence="2">Multi-pass membrane protein</topology>
    </subcellularLocation>
</comment>
<keyword evidence="11 12" id="KW-0472">Membrane</keyword>
<evidence type="ECO:0000256" key="3">
    <source>
        <dbReference type="ARBA" id="ARBA00007931"/>
    </source>
</evidence>
<gene>
    <name evidence="14" type="ORF">B5F17_04010</name>
</gene>
<keyword evidence="8" id="KW-0862">Zinc</keyword>
<evidence type="ECO:0000256" key="8">
    <source>
        <dbReference type="ARBA" id="ARBA00022833"/>
    </source>
</evidence>
<evidence type="ECO:0000313" key="15">
    <source>
        <dbReference type="Proteomes" id="UP000195897"/>
    </source>
</evidence>
<keyword evidence="9 12" id="KW-1133">Transmembrane helix</keyword>
<feature type="domain" description="Peptidase M50" evidence="13">
    <location>
        <begin position="101"/>
        <end position="147"/>
    </location>
</feature>
<evidence type="ECO:0000256" key="1">
    <source>
        <dbReference type="ARBA" id="ARBA00001947"/>
    </source>
</evidence>
<keyword evidence="4" id="KW-0645">Protease</keyword>
<sequence length="188" mass="20275">MTSKIHVKDSFWLLLAIIILLDPNGIFLYFLAAAAVHELGHWIVICLCRGTVTRFEISAAGGAMQYHLPRLSVRSEVLIALGGPLFGLILWLAAGLSHHELLAGASLVLSIFNLLPIPPLDGGRALDCLFAPGHPLPQALATFFSALILFLGIYAGICHNGWGLCLIGLLLTLERQTGLHSLRIQGKI</sequence>
<evidence type="ECO:0000259" key="13">
    <source>
        <dbReference type="Pfam" id="PF02163"/>
    </source>
</evidence>
<feature type="transmembrane region" description="Helical" evidence="12">
    <location>
        <begin position="12"/>
        <end position="32"/>
    </location>
</feature>
<evidence type="ECO:0000256" key="12">
    <source>
        <dbReference type="SAM" id="Phobius"/>
    </source>
</evidence>
<keyword evidence="10" id="KW-0482">Metalloprotease</keyword>
<dbReference type="Proteomes" id="UP000195897">
    <property type="component" value="Unassembled WGS sequence"/>
</dbReference>
<evidence type="ECO:0000256" key="2">
    <source>
        <dbReference type="ARBA" id="ARBA00004141"/>
    </source>
</evidence>
<evidence type="ECO:0000256" key="9">
    <source>
        <dbReference type="ARBA" id="ARBA00022989"/>
    </source>
</evidence>
<comment type="caution">
    <text evidence="14">The sequence shown here is derived from an EMBL/GenBank/DDBJ whole genome shotgun (WGS) entry which is preliminary data.</text>
</comment>
<feature type="transmembrane region" description="Helical" evidence="12">
    <location>
        <begin position="77"/>
        <end position="94"/>
    </location>
</feature>
<reference evidence="15" key="1">
    <citation type="submission" date="2017-04" db="EMBL/GenBank/DDBJ databases">
        <title>Function of individual gut microbiota members based on whole genome sequencing of pure cultures obtained from chicken caecum.</title>
        <authorList>
            <person name="Medvecky M."/>
            <person name="Cejkova D."/>
            <person name="Polansky O."/>
            <person name="Karasova D."/>
            <person name="Kubasova T."/>
            <person name="Cizek A."/>
            <person name="Rychlik I."/>
        </authorList>
    </citation>
    <scope>NUCLEOTIDE SEQUENCE [LARGE SCALE GENOMIC DNA]</scope>
    <source>
        <strain evidence="15">An180</strain>
    </source>
</reference>
<dbReference type="GO" id="GO:0008237">
    <property type="term" value="F:metallopeptidase activity"/>
    <property type="evidence" value="ECO:0007669"/>
    <property type="project" value="UniProtKB-KW"/>
</dbReference>
<keyword evidence="7" id="KW-0378">Hydrolase</keyword>
<organism evidence="14 15">
    <name type="scientific">Butyricicoccus pullicaecorum</name>
    <dbReference type="NCBI Taxonomy" id="501571"/>
    <lineage>
        <taxon>Bacteria</taxon>
        <taxon>Bacillati</taxon>
        <taxon>Bacillota</taxon>
        <taxon>Clostridia</taxon>
        <taxon>Eubacteriales</taxon>
        <taxon>Butyricicoccaceae</taxon>
        <taxon>Butyricicoccus</taxon>
    </lineage>
</organism>
<comment type="cofactor">
    <cofactor evidence="1">
        <name>Zn(2+)</name>
        <dbReference type="ChEBI" id="CHEBI:29105"/>
    </cofactor>
</comment>
<dbReference type="RefSeq" id="WP_087371083.1">
    <property type="nucleotide sequence ID" value="NZ_NFKK01000003.1"/>
</dbReference>
<feature type="transmembrane region" description="Helical" evidence="12">
    <location>
        <begin position="101"/>
        <end position="120"/>
    </location>
</feature>